<reference evidence="2 3" key="1">
    <citation type="submission" date="2017-06" db="EMBL/GenBank/DDBJ databases">
        <title>Genome sequencing of cyanobaciteial culture collection at National Institute for Environmental Studies (NIES).</title>
        <authorList>
            <person name="Hirose Y."/>
            <person name="Shimura Y."/>
            <person name="Fujisawa T."/>
            <person name="Nakamura Y."/>
            <person name="Kawachi M."/>
        </authorList>
    </citation>
    <scope>NUCLEOTIDE SEQUENCE [LARGE SCALE GENOMIC DNA]</scope>
    <source>
        <strain evidence="2 3">NIES-267</strain>
    </source>
</reference>
<dbReference type="OrthoDB" id="518142at2"/>
<dbReference type="EMBL" id="AP018227">
    <property type="protein sequence ID" value="BAY81496.1"/>
    <property type="molecule type" value="Genomic_DNA"/>
</dbReference>
<gene>
    <name evidence="2" type="ORF">NIES267_09730</name>
</gene>
<dbReference type="Gene3D" id="2.160.20.10">
    <property type="entry name" value="Single-stranded right-handed beta-helix, Pectin lyase-like"/>
    <property type="match status" value="1"/>
</dbReference>
<dbReference type="Proteomes" id="UP000218418">
    <property type="component" value="Chromosome"/>
</dbReference>
<sequence length="341" mass="36043">MLNHRSLVNLLWRSALILTTSGLALVIGNSAFAQIQSDNTLGTENSIVNDIDALNKRIDGGVKLDANLFHSFQEFNVSEGGSVYFANPQGITDIFSRVTGNNPSNIFGKLGVLGDANLFLINPNGIVFGENASLDVGGSFVASTANGIEFGEQGVFSTSNPEIPRLLNVSASALFFSQVAAQPGNIVNRGNLAVGKNFTVVADNLDLQGQLLAGGDLKLQATDTVKVRDSIKNPFVAAAKGQFLLQGNQNVDIFALSHPDSGLFSGADMVLRSANQVGGDAKYWSGGNFQIEQLDGSLGNLFSPYDPVIKSLGAALSTRTKELYSLLGAIYSLCAIRKPII</sequence>
<evidence type="ECO:0000259" key="1">
    <source>
        <dbReference type="SMART" id="SM00912"/>
    </source>
</evidence>
<dbReference type="Pfam" id="PF05860">
    <property type="entry name" value="TPS"/>
    <property type="match status" value="1"/>
</dbReference>
<dbReference type="NCBIfam" id="TIGR01901">
    <property type="entry name" value="adhes_NPXG"/>
    <property type="match status" value="1"/>
</dbReference>
<dbReference type="InterPro" id="IPR012334">
    <property type="entry name" value="Pectin_lyas_fold"/>
</dbReference>
<evidence type="ECO:0000313" key="2">
    <source>
        <dbReference type="EMBL" id="BAY81496.1"/>
    </source>
</evidence>
<feature type="domain" description="Filamentous haemagglutinin FhaB/tRNA nuclease CdiA-like TPS" evidence="1">
    <location>
        <begin position="38"/>
        <end position="151"/>
    </location>
</feature>
<keyword evidence="3" id="KW-1185">Reference proteome</keyword>
<organism evidence="2 3">
    <name type="scientific">Calothrix parasitica NIES-267</name>
    <dbReference type="NCBI Taxonomy" id="1973488"/>
    <lineage>
        <taxon>Bacteria</taxon>
        <taxon>Bacillati</taxon>
        <taxon>Cyanobacteriota</taxon>
        <taxon>Cyanophyceae</taxon>
        <taxon>Nostocales</taxon>
        <taxon>Calotrichaceae</taxon>
        <taxon>Calothrix</taxon>
    </lineage>
</organism>
<accession>A0A1Z4LJT4</accession>
<proteinExistence type="predicted"/>
<name>A0A1Z4LJT4_9CYAN</name>
<protein>
    <recommendedName>
        <fullName evidence="1">Filamentous haemagglutinin FhaB/tRNA nuclease CdiA-like TPS domain-containing protein</fullName>
    </recommendedName>
</protein>
<dbReference type="AlphaFoldDB" id="A0A1Z4LJT4"/>
<dbReference type="SUPFAM" id="SSF51126">
    <property type="entry name" value="Pectin lyase-like"/>
    <property type="match status" value="1"/>
</dbReference>
<dbReference type="InterPro" id="IPR008638">
    <property type="entry name" value="FhaB/CdiA-like_TPS"/>
</dbReference>
<dbReference type="SMART" id="SM00912">
    <property type="entry name" value="Haemagg_act"/>
    <property type="match status" value="1"/>
</dbReference>
<dbReference type="InterPro" id="IPR011050">
    <property type="entry name" value="Pectin_lyase_fold/virulence"/>
</dbReference>
<evidence type="ECO:0000313" key="3">
    <source>
        <dbReference type="Proteomes" id="UP000218418"/>
    </source>
</evidence>